<dbReference type="EMBL" id="JAWXYG010000012">
    <property type="protein sequence ID" value="KAK4258230.1"/>
    <property type="molecule type" value="Genomic_DNA"/>
</dbReference>
<organism evidence="1 2">
    <name type="scientific">Acacia crassicarpa</name>
    <name type="common">northern wattle</name>
    <dbReference type="NCBI Taxonomy" id="499986"/>
    <lineage>
        <taxon>Eukaryota</taxon>
        <taxon>Viridiplantae</taxon>
        <taxon>Streptophyta</taxon>
        <taxon>Embryophyta</taxon>
        <taxon>Tracheophyta</taxon>
        <taxon>Spermatophyta</taxon>
        <taxon>Magnoliopsida</taxon>
        <taxon>eudicotyledons</taxon>
        <taxon>Gunneridae</taxon>
        <taxon>Pentapetalae</taxon>
        <taxon>rosids</taxon>
        <taxon>fabids</taxon>
        <taxon>Fabales</taxon>
        <taxon>Fabaceae</taxon>
        <taxon>Caesalpinioideae</taxon>
        <taxon>mimosoid clade</taxon>
        <taxon>Acacieae</taxon>
        <taxon>Acacia</taxon>
    </lineage>
</organism>
<dbReference type="SUPFAM" id="SSF56672">
    <property type="entry name" value="DNA/RNA polymerases"/>
    <property type="match status" value="1"/>
</dbReference>
<evidence type="ECO:0000313" key="2">
    <source>
        <dbReference type="Proteomes" id="UP001293593"/>
    </source>
</evidence>
<evidence type="ECO:0008006" key="3">
    <source>
        <dbReference type="Google" id="ProtNLM"/>
    </source>
</evidence>
<gene>
    <name evidence="1" type="ORF">QN277_007702</name>
</gene>
<sequence length="241" mass="27361">MSLTASLDADEEGKDFNITKYRGMIGSLLYLTASRPDIQFNVGMCARFQSTPKESHAKHVKRIFRYLSDTKLLGLWFPKGQPKHLVAYSDLDHAGYKTDRKSTSGQCEFFGNSLVSWFSKKQTTVAVSSTEAEYVAASSCCAQVLWLKQQLADLGVNLKEIPILCDNTSTISLAKNPVQHTRTKHIDVRHHFIRDHVQKRDVKVMFIPTHLQLADIFTKPLAKEQFSFIRRELGMVNPNEL</sequence>
<name>A0AAE1JV86_9FABA</name>
<keyword evidence="2" id="KW-1185">Reference proteome</keyword>
<proteinExistence type="predicted"/>
<dbReference type="CDD" id="cd09272">
    <property type="entry name" value="RNase_HI_RT_Ty1"/>
    <property type="match status" value="1"/>
</dbReference>
<dbReference type="PANTHER" id="PTHR11439:SF442">
    <property type="entry name" value="CYSTEINE-RICH RLK (RECEPTOR-LIKE PROTEIN KINASE) 8"/>
    <property type="match status" value="1"/>
</dbReference>
<comment type="caution">
    <text evidence="1">The sequence shown here is derived from an EMBL/GenBank/DDBJ whole genome shotgun (WGS) entry which is preliminary data.</text>
</comment>
<reference evidence="1" key="1">
    <citation type="submission" date="2023-10" db="EMBL/GenBank/DDBJ databases">
        <title>Chromosome-level genome of the transformable northern wattle, Acacia crassicarpa.</title>
        <authorList>
            <person name="Massaro I."/>
            <person name="Sinha N.R."/>
            <person name="Poethig S."/>
            <person name="Leichty A.R."/>
        </authorList>
    </citation>
    <scope>NUCLEOTIDE SEQUENCE</scope>
    <source>
        <strain evidence="1">Acra3RX</strain>
        <tissue evidence="1">Leaf</tissue>
    </source>
</reference>
<dbReference type="Proteomes" id="UP001293593">
    <property type="component" value="Unassembled WGS sequence"/>
</dbReference>
<protein>
    <recommendedName>
        <fullName evidence="3">Copia protein</fullName>
    </recommendedName>
</protein>
<dbReference type="PANTHER" id="PTHR11439">
    <property type="entry name" value="GAG-POL-RELATED RETROTRANSPOSON"/>
    <property type="match status" value="1"/>
</dbReference>
<evidence type="ECO:0000313" key="1">
    <source>
        <dbReference type="EMBL" id="KAK4258230.1"/>
    </source>
</evidence>
<dbReference type="AlphaFoldDB" id="A0AAE1JV86"/>
<dbReference type="InterPro" id="IPR043502">
    <property type="entry name" value="DNA/RNA_pol_sf"/>
</dbReference>
<accession>A0AAE1JV86</accession>